<evidence type="ECO:0000313" key="1">
    <source>
        <dbReference type="EMBL" id="MFB5945950.1"/>
    </source>
</evidence>
<sequence>MKTSIIKITEYCSCCHAEVDFIDSLEEVGLIETSVIEGERFIHEDQLADLERYSTWHYEMDINIEGIDALRNAVKKMHQLQSEIASLREKLRIYED</sequence>
<reference evidence="1 2" key="1">
    <citation type="submission" date="2024-04" db="EMBL/GenBank/DDBJ databases">
        <title>Albibacterium profundi sp. nov., isolated from sediment of the Challenger Deep of Mariana Trench.</title>
        <authorList>
            <person name="Wang Y."/>
        </authorList>
    </citation>
    <scope>NUCLEOTIDE SEQUENCE [LARGE SCALE GENOMIC DNA]</scope>
    <source>
        <strain evidence="1 2">RHL897</strain>
    </source>
</reference>
<proteinExistence type="predicted"/>
<protein>
    <submittedName>
        <fullName evidence="1">Chaperone modulator CbpM</fullName>
    </submittedName>
</protein>
<dbReference type="EMBL" id="JBBVGT010000002">
    <property type="protein sequence ID" value="MFB5945950.1"/>
    <property type="molecule type" value="Genomic_DNA"/>
</dbReference>
<dbReference type="RefSeq" id="WP_375557481.1">
    <property type="nucleotide sequence ID" value="NZ_JBBVGT010000002.1"/>
</dbReference>
<organism evidence="1 2">
    <name type="scientific">Albibacterium profundi</name>
    <dbReference type="NCBI Taxonomy" id="3134906"/>
    <lineage>
        <taxon>Bacteria</taxon>
        <taxon>Pseudomonadati</taxon>
        <taxon>Bacteroidota</taxon>
        <taxon>Sphingobacteriia</taxon>
        <taxon>Sphingobacteriales</taxon>
        <taxon>Sphingobacteriaceae</taxon>
        <taxon>Albibacterium</taxon>
    </lineage>
</organism>
<name>A0ABV5CH76_9SPHI</name>
<gene>
    <name evidence="1" type="ORF">WKR92_08900</name>
</gene>
<dbReference type="Proteomes" id="UP001580928">
    <property type="component" value="Unassembled WGS sequence"/>
</dbReference>
<accession>A0ABV5CH76</accession>
<dbReference type="Pfam" id="PF13591">
    <property type="entry name" value="MerR_2"/>
    <property type="match status" value="1"/>
</dbReference>
<evidence type="ECO:0000313" key="2">
    <source>
        <dbReference type="Proteomes" id="UP001580928"/>
    </source>
</evidence>
<dbReference type="Gene3D" id="1.10.1660.10">
    <property type="match status" value="1"/>
</dbReference>
<comment type="caution">
    <text evidence="1">The sequence shown here is derived from an EMBL/GenBank/DDBJ whole genome shotgun (WGS) entry which is preliminary data.</text>
</comment>
<keyword evidence="2" id="KW-1185">Reference proteome</keyword>